<keyword evidence="2" id="KW-1185">Reference proteome</keyword>
<reference evidence="1 2" key="1">
    <citation type="submission" date="2019-03" db="EMBL/GenBank/DDBJ databases">
        <title>First draft genome of Liparis tanakae, snailfish: a comprehensive survey of snailfish specific genes.</title>
        <authorList>
            <person name="Kim W."/>
            <person name="Song I."/>
            <person name="Jeong J.-H."/>
            <person name="Kim D."/>
            <person name="Kim S."/>
            <person name="Ryu S."/>
            <person name="Song J.Y."/>
            <person name="Lee S.K."/>
        </authorList>
    </citation>
    <scope>NUCLEOTIDE SEQUENCE [LARGE SCALE GENOMIC DNA]</scope>
    <source>
        <tissue evidence="1">Muscle</tissue>
    </source>
</reference>
<gene>
    <name evidence="1" type="ORF">EYF80_061818</name>
</gene>
<sequence>MAVSLKLRVFTGPDWCGEPREELAPWRPPSLKGLIGCSSFCLHQQELSVSCPAQCEHTPPTRAPRGVTRYNLMDTSSAAVRGDGLPLVEPASVPGMSGGPL</sequence>
<dbReference type="Proteomes" id="UP000314294">
    <property type="component" value="Unassembled WGS sequence"/>
</dbReference>
<name>A0A4Z2EHS8_9TELE</name>
<dbReference type="EMBL" id="SRLO01007392">
    <property type="protein sequence ID" value="TNN28034.1"/>
    <property type="molecule type" value="Genomic_DNA"/>
</dbReference>
<evidence type="ECO:0000313" key="2">
    <source>
        <dbReference type="Proteomes" id="UP000314294"/>
    </source>
</evidence>
<comment type="caution">
    <text evidence="1">The sequence shown here is derived from an EMBL/GenBank/DDBJ whole genome shotgun (WGS) entry which is preliminary data.</text>
</comment>
<accession>A0A4Z2EHS8</accession>
<dbReference type="AlphaFoldDB" id="A0A4Z2EHS8"/>
<protein>
    <submittedName>
        <fullName evidence="1">Uncharacterized protein</fullName>
    </submittedName>
</protein>
<proteinExistence type="predicted"/>
<organism evidence="1 2">
    <name type="scientific">Liparis tanakae</name>
    <name type="common">Tanaka's snailfish</name>
    <dbReference type="NCBI Taxonomy" id="230148"/>
    <lineage>
        <taxon>Eukaryota</taxon>
        <taxon>Metazoa</taxon>
        <taxon>Chordata</taxon>
        <taxon>Craniata</taxon>
        <taxon>Vertebrata</taxon>
        <taxon>Euteleostomi</taxon>
        <taxon>Actinopterygii</taxon>
        <taxon>Neopterygii</taxon>
        <taxon>Teleostei</taxon>
        <taxon>Neoteleostei</taxon>
        <taxon>Acanthomorphata</taxon>
        <taxon>Eupercaria</taxon>
        <taxon>Perciformes</taxon>
        <taxon>Cottioidei</taxon>
        <taxon>Cottales</taxon>
        <taxon>Liparidae</taxon>
        <taxon>Liparis</taxon>
    </lineage>
</organism>
<evidence type="ECO:0000313" key="1">
    <source>
        <dbReference type="EMBL" id="TNN28034.1"/>
    </source>
</evidence>